<dbReference type="InterPro" id="IPR024604">
    <property type="entry name" value="GSG2_C"/>
</dbReference>
<proteinExistence type="predicted"/>
<gene>
    <name evidence="11" type="primary">NCAS0A03460</name>
    <name evidence="11" type="ordered locus">NCAS_0A03460</name>
</gene>
<feature type="domain" description="Serine/threonine-protein kinase haspin C-terminal" evidence="10">
    <location>
        <begin position="714"/>
        <end position="809"/>
    </location>
</feature>
<evidence type="ECO:0000256" key="1">
    <source>
        <dbReference type="ARBA" id="ARBA00012513"/>
    </source>
</evidence>
<keyword evidence="3" id="KW-0808">Transferase</keyword>
<feature type="region of interest" description="Disordered" evidence="9">
    <location>
        <begin position="423"/>
        <end position="475"/>
    </location>
</feature>
<dbReference type="OMA" id="TKFQFEH"/>
<dbReference type="PANTHER" id="PTHR24419:SF18">
    <property type="entry name" value="SERINE_THREONINE-PROTEIN KINASE HASPIN"/>
    <property type="match status" value="1"/>
</dbReference>
<evidence type="ECO:0000313" key="12">
    <source>
        <dbReference type="Proteomes" id="UP000001640"/>
    </source>
</evidence>
<feature type="compositionally biased region" description="Polar residues" evidence="9">
    <location>
        <begin position="120"/>
        <end position="129"/>
    </location>
</feature>
<dbReference type="OrthoDB" id="5327538at2759"/>
<keyword evidence="6" id="KW-0067">ATP-binding</keyword>
<comment type="catalytic activity">
    <reaction evidence="8">
        <text>L-seryl-[protein] + ATP = O-phospho-L-seryl-[protein] + ADP + H(+)</text>
        <dbReference type="Rhea" id="RHEA:17989"/>
        <dbReference type="Rhea" id="RHEA-COMP:9863"/>
        <dbReference type="Rhea" id="RHEA-COMP:11604"/>
        <dbReference type="ChEBI" id="CHEBI:15378"/>
        <dbReference type="ChEBI" id="CHEBI:29999"/>
        <dbReference type="ChEBI" id="CHEBI:30616"/>
        <dbReference type="ChEBI" id="CHEBI:83421"/>
        <dbReference type="ChEBI" id="CHEBI:456216"/>
        <dbReference type="EC" id="2.7.11.1"/>
    </reaction>
</comment>
<reference key="2">
    <citation type="submission" date="2011-08" db="EMBL/GenBank/DDBJ databases">
        <title>Genome sequence of Naumovozyma castellii.</title>
        <authorList>
            <person name="Gordon J.L."/>
            <person name="Armisen D."/>
            <person name="Proux-Wera E."/>
            <person name="OhEigeartaigh S.S."/>
            <person name="Byrne K.P."/>
            <person name="Wolfe K.H."/>
        </authorList>
    </citation>
    <scope>NUCLEOTIDE SEQUENCE</scope>
    <source>
        <strain>Type strain:CBS 4309</strain>
    </source>
</reference>
<feature type="compositionally biased region" description="Polar residues" evidence="9">
    <location>
        <begin position="254"/>
        <end position="274"/>
    </location>
</feature>
<keyword evidence="2" id="KW-0723">Serine/threonine-protein kinase</keyword>
<evidence type="ECO:0000256" key="2">
    <source>
        <dbReference type="ARBA" id="ARBA00022527"/>
    </source>
</evidence>
<feature type="compositionally biased region" description="Low complexity" evidence="9">
    <location>
        <begin position="451"/>
        <end position="467"/>
    </location>
</feature>
<dbReference type="Proteomes" id="UP000001640">
    <property type="component" value="Chromosome 1"/>
</dbReference>
<evidence type="ECO:0000256" key="6">
    <source>
        <dbReference type="ARBA" id="ARBA00022840"/>
    </source>
</evidence>
<dbReference type="InParanoid" id="G0V614"/>
<dbReference type="EMBL" id="HE576752">
    <property type="protein sequence ID" value="CCC66904.1"/>
    <property type="molecule type" value="Genomic_DNA"/>
</dbReference>
<dbReference type="GO" id="GO:0005634">
    <property type="term" value="C:nucleus"/>
    <property type="evidence" value="ECO:0007669"/>
    <property type="project" value="TreeGrafter"/>
</dbReference>
<feature type="region of interest" description="Disordered" evidence="9">
    <location>
        <begin position="120"/>
        <end position="139"/>
    </location>
</feature>
<dbReference type="FunCoup" id="G0V614">
    <property type="interactions" value="28"/>
</dbReference>
<feature type="region of interest" description="Disordered" evidence="9">
    <location>
        <begin position="58"/>
        <end position="114"/>
    </location>
</feature>
<sequence length="811" mass="92019">MDYETSFDEFVDSRKFIALVVSDDEDYDEEDENISISNIVIEEEPLKVVKEILTVPEQKKQQPVVATASTKSSRSSSNKNNVAQPPQTKQVKNKSEEKKRWSFMSNHSSSSKKRWSTLSAFTNDSGNSTSKERDSQYVKRISTHSSNISITAANTSSSSNKRMSLASSLSSNEHSTGADSMSHNEMNNEHKHSLMKRSSTGSSLRQLFNKIVINEPKDGNIKQHASQDKLRRDHNNKENIDHHIHSEHTDPKQKLNTQQTTTVHSNLHSHNNSKFRAPLKPVTNTTMTNSSSLARQRHSVFFGNQNTDNSSSHQYMDNSSISSMSSNSSKWKFWKRSSISGSMSRSTSTKSLSINDVGLPVTSTATMNDHKIRHKNSFSDFHKSIFSSSNNNNVSDSSDNLSVSSQYLKQKVSSSNLSIHGLTHRTSQSSLKHKTSHSSLQKFKSRRKSANNSGNITSDDTSSTNSGPLISLPIPDQVSRDKIKTKLRNSTSLLSLNSSTPMAKQQYDQSIFTQMLEYCDIKHIIDHIEFENGLKKSLFTLDKSTLIHSNLFRIPPSSNRSDSMVCKVIPLGTLDDISSSKSMSLKELKILSICRGTTGLPYLLQSYLLRSASGNNISLFLFMKDHGSPLSLYRFDNWSQILNIYWQCATILYVTEAKFEFEHRNLTLDHILIDSHGNVTLCDLKSSRGKWVTEGEDHFDHYDEEILFTRLDHPLFFQGGGDYQFEIYNMMRSIFYDPSTWRNFEPRTNLLWLHYLAIKLIVNNNSVPTSPERDQLTKLAQLIDPSLVIKKHKHKKNDMEMRSCGDLIRYK</sequence>
<dbReference type="SMART" id="SM01331">
    <property type="entry name" value="DUF3635"/>
    <property type="match status" value="1"/>
</dbReference>
<organism evidence="11 12">
    <name type="scientific">Naumovozyma castellii</name>
    <name type="common">Yeast</name>
    <name type="synonym">Saccharomyces castellii</name>
    <dbReference type="NCBI Taxonomy" id="27288"/>
    <lineage>
        <taxon>Eukaryota</taxon>
        <taxon>Fungi</taxon>
        <taxon>Dikarya</taxon>
        <taxon>Ascomycota</taxon>
        <taxon>Saccharomycotina</taxon>
        <taxon>Saccharomycetes</taxon>
        <taxon>Saccharomycetales</taxon>
        <taxon>Saccharomycetaceae</taxon>
        <taxon>Naumovozyma</taxon>
    </lineage>
</organism>
<evidence type="ECO:0000259" key="10">
    <source>
        <dbReference type="SMART" id="SM01331"/>
    </source>
</evidence>
<protein>
    <recommendedName>
        <fullName evidence="1">non-specific serine/threonine protein kinase</fullName>
        <ecNumber evidence="1">2.7.11.1</ecNumber>
    </recommendedName>
</protein>
<dbReference type="KEGG" id="ncs:NCAS_0A03460"/>
<keyword evidence="4" id="KW-0547">Nucleotide-binding</keyword>
<dbReference type="PANTHER" id="PTHR24419">
    <property type="entry name" value="INTERLEUKIN-1 RECEPTOR-ASSOCIATED KINASE"/>
    <property type="match status" value="1"/>
</dbReference>
<feature type="compositionally biased region" description="Basic and acidic residues" evidence="9">
    <location>
        <begin position="244"/>
        <end position="253"/>
    </location>
</feature>
<feature type="compositionally biased region" description="Polar residues" evidence="9">
    <location>
        <begin position="282"/>
        <end position="294"/>
    </location>
</feature>
<dbReference type="EC" id="2.7.11.1" evidence="1"/>
<evidence type="ECO:0000256" key="9">
    <source>
        <dbReference type="SAM" id="MobiDB-lite"/>
    </source>
</evidence>
<dbReference type="Gene3D" id="1.10.510.10">
    <property type="entry name" value="Transferase(Phosphotransferase) domain 1"/>
    <property type="match status" value="2"/>
</dbReference>
<evidence type="ECO:0000256" key="8">
    <source>
        <dbReference type="ARBA" id="ARBA00048679"/>
    </source>
</evidence>
<evidence type="ECO:0000313" key="11">
    <source>
        <dbReference type="EMBL" id="CCC66904.1"/>
    </source>
</evidence>
<dbReference type="GO" id="GO:0072354">
    <property type="term" value="F:histone H3T3 kinase activity"/>
    <property type="evidence" value="ECO:0007669"/>
    <property type="project" value="TreeGrafter"/>
</dbReference>
<dbReference type="eggNOG" id="KOG2464">
    <property type="taxonomic scope" value="Eukaryota"/>
</dbReference>
<dbReference type="Pfam" id="PF12330">
    <property type="entry name" value="Haspin_kinase"/>
    <property type="match status" value="1"/>
</dbReference>
<feature type="compositionally biased region" description="Low complexity" evidence="9">
    <location>
        <begin position="152"/>
        <end position="175"/>
    </location>
</feature>
<dbReference type="InterPro" id="IPR011009">
    <property type="entry name" value="Kinase-like_dom_sf"/>
</dbReference>
<evidence type="ECO:0000256" key="3">
    <source>
        <dbReference type="ARBA" id="ARBA00022679"/>
    </source>
</evidence>
<feature type="region of interest" description="Disordered" evidence="9">
    <location>
        <begin position="152"/>
        <end position="202"/>
    </location>
</feature>
<name>G0V614_NAUCA</name>
<keyword evidence="5" id="KW-0418">Kinase</keyword>
<dbReference type="AlphaFoldDB" id="G0V614"/>
<dbReference type="GO" id="GO:0005737">
    <property type="term" value="C:cytoplasm"/>
    <property type="evidence" value="ECO:0007669"/>
    <property type="project" value="TreeGrafter"/>
</dbReference>
<dbReference type="GO" id="GO:0035556">
    <property type="term" value="P:intracellular signal transduction"/>
    <property type="evidence" value="ECO:0007669"/>
    <property type="project" value="TreeGrafter"/>
</dbReference>
<feature type="compositionally biased region" description="Polar residues" evidence="9">
    <location>
        <begin position="302"/>
        <end position="317"/>
    </location>
</feature>
<dbReference type="SUPFAM" id="SSF56112">
    <property type="entry name" value="Protein kinase-like (PK-like)"/>
    <property type="match status" value="1"/>
</dbReference>
<dbReference type="GeneID" id="96900391"/>
<evidence type="ECO:0000256" key="7">
    <source>
        <dbReference type="ARBA" id="ARBA00047899"/>
    </source>
</evidence>
<evidence type="ECO:0000256" key="5">
    <source>
        <dbReference type="ARBA" id="ARBA00022777"/>
    </source>
</evidence>
<feature type="region of interest" description="Disordered" evidence="9">
    <location>
        <begin position="244"/>
        <end position="326"/>
    </location>
</feature>
<feature type="compositionally biased region" description="Low complexity" evidence="9">
    <location>
        <begin position="64"/>
        <end position="83"/>
    </location>
</feature>
<comment type="catalytic activity">
    <reaction evidence="7">
        <text>L-threonyl-[protein] + ATP = O-phospho-L-threonyl-[protein] + ADP + H(+)</text>
        <dbReference type="Rhea" id="RHEA:46608"/>
        <dbReference type="Rhea" id="RHEA-COMP:11060"/>
        <dbReference type="Rhea" id="RHEA-COMP:11605"/>
        <dbReference type="ChEBI" id="CHEBI:15378"/>
        <dbReference type="ChEBI" id="CHEBI:30013"/>
        <dbReference type="ChEBI" id="CHEBI:30616"/>
        <dbReference type="ChEBI" id="CHEBI:61977"/>
        <dbReference type="ChEBI" id="CHEBI:456216"/>
        <dbReference type="EC" id="2.7.11.1"/>
    </reaction>
</comment>
<accession>G0V614</accession>
<dbReference type="HOGENOM" id="CLU_022568_0_0_1"/>
<dbReference type="GO" id="GO:0000278">
    <property type="term" value="P:mitotic cell cycle"/>
    <property type="evidence" value="ECO:0007669"/>
    <property type="project" value="TreeGrafter"/>
</dbReference>
<dbReference type="GO" id="GO:0005524">
    <property type="term" value="F:ATP binding"/>
    <property type="evidence" value="ECO:0007669"/>
    <property type="project" value="UniProtKB-KW"/>
</dbReference>
<keyword evidence="12" id="KW-1185">Reference proteome</keyword>
<dbReference type="RefSeq" id="XP_003673293.1">
    <property type="nucleotide sequence ID" value="XM_003673245.1"/>
</dbReference>
<dbReference type="STRING" id="1064592.G0V614"/>
<reference evidence="11 12" key="1">
    <citation type="journal article" date="2011" name="Proc. Natl. Acad. Sci. U.S.A.">
        <title>Evolutionary erosion of yeast sex chromosomes by mating-type switching accidents.</title>
        <authorList>
            <person name="Gordon J.L."/>
            <person name="Armisen D."/>
            <person name="Proux-Wera E."/>
            <person name="Oheigeartaigh S.S."/>
            <person name="Byrne K.P."/>
            <person name="Wolfe K.H."/>
        </authorList>
    </citation>
    <scope>NUCLEOTIDE SEQUENCE [LARGE SCALE GENOMIC DNA]</scope>
    <source>
        <strain evidence="12">ATCC 76901 / BCRC 22586 / CBS 4309 / NBRC 1992 / NRRL Y-12630</strain>
    </source>
</reference>
<evidence type="ECO:0000256" key="4">
    <source>
        <dbReference type="ARBA" id="ARBA00022741"/>
    </source>
</evidence>